<comment type="caution">
    <text evidence="2">The sequence shown here is derived from an EMBL/GenBank/DDBJ whole genome shotgun (WGS) entry which is preliminary data.</text>
</comment>
<keyword evidence="1" id="KW-0732">Signal</keyword>
<dbReference type="AlphaFoldDB" id="A0A8T0J290"/>
<organism evidence="2 3">
    <name type="scientific">Ceratodon purpureus</name>
    <name type="common">Fire moss</name>
    <name type="synonym">Dicranum purpureum</name>
    <dbReference type="NCBI Taxonomy" id="3225"/>
    <lineage>
        <taxon>Eukaryota</taxon>
        <taxon>Viridiplantae</taxon>
        <taxon>Streptophyta</taxon>
        <taxon>Embryophyta</taxon>
        <taxon>Bryophyta</taxon>
        <taxon>Bryophytina</taxon>
        <taxon>Bryopsida</taxon>
        <taxon>Dicranidae</taxon>
        <taxon>Pseudoditrichales</taxon>
        <taxon>Ditrichaceae</taxon>
        <taxon>Ceratodon</taxon>
    </lineage>
</organism>
<dbReference type="Proteomes" id="UP000822688">
    <property type="component" value="Chromosome 1"/>
</dbReference>
<reference evidence="2" key="1">
    <citation type="submission" date="2020-06" db="EMBL/GenBank/DDBJ databases">
        <title>WGS assembly of Ceratodon purpureus strain R40.</title>
        <authorList>
            <person name="Carey S.B."/>
            <person name="Jenkins J."/>
            <person name="Shu S."/>
            <person name="Lovell J.T."/>
            <person name="Sreedasyam A."/>
            <person name="Maumus F."/>
            <person name="Tiley G.P."/>
            <person name="Fernandez-Pozo N."/>
            <person name="Barry K."/>
            <person name="Chen C."/>
            <person name="Wang M."/>
            <person name="Lipzen A."/>
            <person name="Daum C."/>
            <person name="Saski C.A."/>
            <person name="Payton A.C."/>
            <person name="Mcbreen J.C."/>
            <person name="Conrad R.E."/>
            <person name="Kollar L.M."/>
            <person name="Olsson S."/>
            <person name="Huttunen S."/>
            <person name="Landis J.B."/>
            <person name="Wickett N.J."/>
            <person name="Johnson M.G."/>
            <person name="Rensing S.A."/>
            <person name="Grimwood J."/>
            <person name="Schmutz J."/>
            <person name="Mcdaniel S.F."/>
        </authorList>
    </citation>
    <scope>NUCLEOTIDE SEQUENCE</scope>
    <source>
        <strain evidence="2">R40</strain>
    </source>
</reference>
<evidence type="ECO:0000256" key="1">
    <source>
        <dbReference type="SAM" id="SignalP"/>
    </source>
</evidence>
<protein>
    <submittedName>
        <fullName evidence="2">Uncharacterized protein</fullName>
    </submittedName>
</protein>
<sequence>MAVQYLSILLFLSVYFSIYEDREIHFPHFRRHLRSFIFWKLLCRTILGEHMFIRGEKVGLCDTILF</sequence>
<feature type="chain" id="PRO_5035745369" evidence="1">
    <location>
        <begin position="18"/>
        <end position="66"/>
    </location>
</feature>
<gene>
    <name evidence="2" type="ORF">KC19_1G007200</name>
</gene>
<name>A0A8T0J290_CERPU</name>
<proteinExistence type="predicted"/>
<keyword evidence="3" id="KW-1185">Reference proteome</keyword>
<evidence type="ECO:0000313" key="2">
    <source>
        <dbReference type="EMBL" id="KAG0589249.1"/>
    </source>
</evidence>
<feature type="signal peptide" evidence="1">
    <location>
        <begin position="1"/>
        <end position="17"/>
    </location>
</feature>
<evidence type="ECO:0000313" key="3">
    <source>
        <dbReference type="Proteomes" id="UP000822688"/>
    </source>
</evidence>
<dbReference type="EMBL" id="CM026421">
    <property type="protein sequence ID" value="KAG0589249.1"/>
    <property type="molecule type" value="Genomic_DNA"/>
</dbReference>
<accession>A0A8T0J290</accession>